<reference evidence="11 15" key="3">
    <citation type="journal article" date="2020" name="Cell Host Microbe">
        <title>Functional and Genomic Variation between Human-Derived Isolates of Lachnospiraceae Reveals Inter- and Intra-Species Diversity.</title>
        <authorList>
            <person name="Sorbara M.T."/>
            <person name="Littmann E.R."/>
            <person name="Fontana E."/>
            <person name="Moody T.U."/>
            <person name="Kohout C.E."/>
            <person name="Gjonbalaj M."/>
            <person name="Eaton V."/>
            <person name="Seok R."/>
            <person name="Leiner I.M."/>
            <person name="Pamer E.G."/>
        </authorList>
    </citation>
    <scope>NUCLEOTIDE SEQUENCE [LARGE SCALE GENOMIC DNA]</scope>
    <source>
        <strain evidence="11 15">MSK.14.57</strain>
    </source>
</reference>
<dbReference type="AlphaFoldDB" id="A0A173RRE6"/>
<comment type="subcellular location">
    <subcellularLocation>
        <location evidence="1">Cell membrane</location>
        <topology evidence="1">Multi-pass membrane protein</topology>
    </subcellularLocation>
</comment>
<evidence type="ECO:0000313" key="11">
    <source>
        <dbReference type="EMBL" id="NSJ80475.1"/>
    </source>
</evidence>
<evidence type="ECO:0000256" key="4">
    <source>
        <dbReference type="ARBA" id="ARBA00022475"/>
    </source>
</evidence>
<dbReference type="Proteomes" id="UP000188159">
    <property type="component" value="Chromosome"/>
</dbReference>
<proteinExistence type="inferred from homology"/>
<feature type="transmembrane region" description="Helical" evidence="8">
    <location>
        <begin position="12"/>
        <end position="31"/>
    </location>
</feature>
<feature type="transmembrane region" description="Helical" evidence="8">
    <location>
        <begin position="326"/>
        <end position="359"/>
    </location>
</feature>
<reference evidence="9 14" key="2">
    <citation type="journal article" date="2016" name="Sci. Rep.">
        <title>Accelerated dysbiosis of gut microbiota during aggravation of DSS-induced colitis by a butyrate-producing bacterium.</title>
        <authorList>
            <person name="Zhang Q."/>
            <person name="Wu Y."/>
            <person name="Wang J."/>
            <person name="Wu G."/>
            <person name="Long W."/>
            <person name="Xue Z."/>
            <person name="Wang L."/>
            <person name="Zhang X."/>
            <person name="Pang X."/>
            <person name="Zhao Y."/>
            <person name="Zhao L."/>
            <person name="Zhang C."/>
        </authorList>
    </citation>
    <scope>NUCLEOTIDE SEQUENCE [LARGE SCALE GENOMIC DNA]</scope>
    <source>
        <strain evidence="9 14">BPB5</strain>
    </source>
</reference>
<organism evidence="10 13">
    <name type="scientific">Anaerostipes hadrus</name>
    <dbReference type="NCBI Taxonomy" id="649756"/>
    <lineage>
        <taxon>Bacteria</taxon>
        <taxon>Bacillati</taxon>
        <taxon>Bacillota</taxon>
        <taxon>Clostridia</taxon>
        <taxon>Lachnospirales</taxon>
        <taxon>Lachnospiraceae</taxon>
        <taxon>Anaerostipes</taxon>
    </lineage>
</organism>
<evidence type="ECO:0000313" key="10">
    <source>
        <dbReference type="EMBL" id="CUM80316.1"/>
    </source>
</evidence>
<evidence type="ECO:0000256" key="5">
    <source>
        <dbReference type="ARBA" id="ARBA00022692"/>
    </source>
</evidence>
<dbReference type="Proteomes" id="UP001644750">
    <property type="component" value="Unassembled WGS sequence"/>
</dbReference>
<accession>A0A173RRE6</accession>
<evidence type="ECO:0000313" key="12">
    <source>
        <dbReference type="EMBL" id="WMD17623.1"/>
    </source>
</evidence>
<evidence type="ECO:0000256" key="2">
    <source>
        <dbReference type="ARBA" id="ARBA00009773"/>
    </source>
</evidence>
<feature type="transmembrane region" description="Helical" evidence="8">
    <location>
        <begin position="255"/>
        <end position="288"/>
    </location>
</feature>
<evidence type="ECO:0000313" key="15">
    <source>
        <dbReference type="Proteomes" id="UP001644750"/>
    </source>
</evidence>
<dbReference type="PANTHER" id="PTHR21716">
    <property type="entry name" value="TRANSMEMBRANE PROTEIN"/>
    <property type="match status" value="1"/>
</dbReference>
<evidence type="ECO:0000313" key="9">
    <source>
        <dbReference type="EMBL" id="AQP38334.1"/>
    </source>
</evidence>
<keyword evidence="4" id="KW-1003">Cell membrane</keyword>
<reference evidence="10 13" key="1">
    <citation type="submission" date="2015-09" db="EMBL/GenBank/DDBJ databases">
        <authorList>
            <consortium name="Pathogen Informatics"/>
        </authorList>
    </citation>
    <scope>NUCLEOTIDE SEQUENCE [LARGE SCALE GENOMIC DNA]</scope>
    <source>
        <strain evidence="10 13">2789STDY5608868</strain>
    </source>
</reference>
<keyword evidence="6 8" id="KW-1133">Transmembrane helix</keyword>
<dbReference type="EMBL" id="CP012098">
    <property type="protein sequence ID" value="AQP38334.1"/>
    <property type="molecule type" value="Genomic_DNA"/>
</dbReference>
<dbReference type="Pfam" id="PF01594">
    <property type="entry name" value="AI-2E_transport"/>
    <property type="match status" value="1"/>
</dbReference>
<comment type="similarity">
    <text evidence="2">Belongs to the autoinducer-2 exporter (AI-2E) (TC 2.A.86) family.</text>
</comment>
<dbReference type="EMBL" id="JAAITB010000031">
    <property type="protein sequence ID" value="NSJ80475.1"/>
    <property type="molecule type" value="Genomic_DNA"/>
</dbReference>
<evidence type="ECO:0000313" key="14">
    <source>
        <dbReference type="Proteomes" id="UP000188159"/>
    </source>
</evidence>
<keyword evidence="3" id="KW-0813">Transport</keyword>
<keyword evidence="15" id="KW-1185">Reference proteome</keyword>
<gene>
    <name evidence="10" type="primary">yhhT_1</name>
    <name evidence="9" type="ORF">DO83_00965</name>
    <name evidence="10" type="ORF">ERS852425_00717</name>
    <name evidence="11" type="ORF">G5A72_12955</name>
    <name evidence="12" type="ORF">RBI15_05920</name>
</gene>
<evidence type="ECO:0000256" key="1">
    <source>
        <dbReference type="ARBA" id="ARBA00004651"/>
    </source>
</evidence>
<feature type="transmembrane region" description="Helical" evidence="8">
    <location>
        <begin position="227"/>
        <end position="249"/>
    </location>
</feature>
<dbReference type="PANTHER" id="PTHR21716:SF53">
    <property type="entry name" value="PERMEASE PERM-RELATED"/>
    <property type="match status" value="1"/>
</dbReference>
<feature type="transmembrane region" description="Helical" evidence="8">
    <location>
        <begin position="173"/>
        <end position="192"/>
    </location>
</feature>
<dbReference type="InterPro" id="IPR002549">
    <property type="entry name" value="AI-2E-like"/>
</dbReference>
<reference evidence="12" key="5">
    <citation type="submission" date="2023-08" db="EMBL/GenBank/DDBJ databases">
        <title>Complete Genome Sequences of butyrate producing Anaerostipes hadrus strains BA1 and GIF7 isolated from the terminal ileum of a healthy lean male.</title>
        <authorList>
            <person name="Low A."/>
            <person name="Sheludchenko M."/>
            <person name="Cheng H.E."/>
            <person name="Koh X.Q."/>
            <person name="Lee J."/>
        </authorList>
    </citation>
    <scope>NUCLEOTIDE SEQUENCE</scope>
    <source>
        <strain evidence="12">BA1</strain>
    </source>
</reference>
<dbReference type="GO" id="GO:0055085">
    <property type="term" value="P:transmembrane transport"/>
    <property type="evidence" value="ECO:0007669"/>
    <property type="project" value="TreeGrafter"/>
</dbReference>
<dbReference type="Proteomes" id="UP000095598">
    <property type="component" value="Unassembled WGS sequence"/>
</dbReference>
<protein>
    <submittedName>
        <fullName evidence="11">AI-2E family transporter</fullName>
    </submittedName>
    <submittedName>
        <fullName evidence="10">Pheromone autoinducer 2 transporter</fullName>
    </submittedName>
</protein>
<feature type="transmembrane region" description="Helical" evidence="8">
    <location>
        <begin position="295"/>
        <end position="314"/>
    </location>
</feature>
<dbReference type="EMBL" id="CYXT01000003">
    <property type="protein sequence ID" value="CUM80316.1"/>
    <property type="molecule type" value="Genomic_DNA"/>
</dbReference>
<evidence type="ECO:0000256" key="8">
    <source>
        <dbReference type="SAM" id="Phobius"/>
    </source>
</evidence>
<keyword evidence="5 8" id="KW-0812">Transmembrane</keyword>
<evidence type="ECO:0000313" key="13">
    <source>
        <dbReference type="Proteomes" id="UP000095598"/>
    </source>
</evidence>
<reference evidence="11" key="4">
    <citation type="submission" date="2020-02" db="EMBL/GenBank/DDBJ databases">
        <authorList>
            <person name="Littmann E."/>
            <person name="Sorbara M."/>
        </authorList>
    </citation>
    <scope>NUCLEOTIDE SEQUENCE</scope>
    <source>
        <strain evidence="11">MSK.14.57</strain>
    </source>
</reference>
<name>A0A173RRE6_ANAHA</name>
<dbReference type="GeneID" id="92740921"/>
<sequence>MKFFKENDKTPFILVAFGIILYLVLSNLPVVFSGISYVSSVAFPFILGSCVAFIINVPMSFFERKLFYKLKKGKRSLSLIMAIVSIVGVILLVSRLIIPELVDTIFKLSNNIPEYVKEIQALLEKTSMNKPMVHKYVNQITFDWDKISGELITFLQDGATSMLNSTVSAITDVVQFIVSFALGFVFALNALLQKEKLSMQVKKVLVAFLPERVAKYIVRVGRLSNNAFSSFLSGQCLEAVILGCLIFASMKLLGLPYAVLIAVFIGVMSLIPIIGGFIGCWVGVLLIFMVDWKQAIIFIIMFVVVQQFEGNVIYPHVVGNSVGLPAIWVLVAVTIGGNIAGIVGMIFSIPFCSVLYQLFSEIVNKQIKKKNVDIP</sequence>
<dbReference type="GO" id="GO:0005886">
    <property type="term" value="C:plasma membrane"/>
    <property type="evidence" value="ECO:0007669"/>
    <property type="project" value="UniProtKB-SubCell"/>
</dbReference>
<dbReference type="Proteomes" id="UP001243496">
    <property type="component" value="Chromosome"/>
</dbReference>
<dbReference type="EMBL" id="CP132968">
    <property type="protein sequence ID" value="WMD17623.1"/>
    <property type="molecule type" value="Genomic_DNA"/>
</dbReference>
<feature type="transmembrane region" description="Helical" evidence="8">
    <location>
        <begin position="37"/>
        <end position="57"/>
    </location>
</feature>
<dbReference type="RefSeq" id="WP_008393731.1">
    <property type="nucleotide sequence ID" value="NC_021016.1"/>
</dbReference>
<evidence type="ECO:0000256" key="3">
    <source>
        <dbReference type="ARBA" id="ARBA00022448"/>
    </source>
</evidence>
<evidence type="ECO:0000256" key="6">
    <source>
        <dbReference type="ARBA" id="ARBA00022989"/>
    </source>
</evidence>
<keyword evidence="7 8" id="KW-0472">Membrane</keyword>
<evidence type="ECO:0000256" key="7">
    <source>
        <dbReference type="ARBA" id="ARBA00023136"/>
    </source>
</evidence>
<feature type="transmembrane region" description="Helical" evidence="8">
    <location>
        <begin position="77"/>
        <end position="98"/>
    </location>
</feature>